<keyword evidence="2" id="KW-1185">Reference proteome</keyword>
<name>A0AAD5SP28_9FUNG</name>
<evidence type="ECO:0000313" key="2">
    <source>
        <dbReference type="Proteomes" id="UP001211907"/>
    </source>
</evidence>
<dbReference type="AlphaFoldDB" id="A0AAD5SP28"/>
<comment type="caution">
    <text evidence="1">The sequence shown here is derived from an EMBL/GenBank/DDBJ whole genome shotgun (WGS) entry which is preliminary data.</text>
</comment>
<dbReference type="Pfam" id="PF11017">
    <property type="entry name" value="DUF2855"/>
    <property type="match status" value="1"/>
</dbReference>
<proteinExistence type="predicted"/>
<gene>
    <name evidence="1" type="ORF">HK100_008538</name>
</gene>
<protein>
    <recommendedName>
        <fullName evidence="3">DUF2855 family protein</fullName>
    </recommendedName>
</protein>
<dbReference type="EMBL" id="JADGJH010004177">
    <property type="protein sequence ID" value="KAJ3086892.1"/>
    <property type="molecule type" value="Genomic_DNA"/>
</dbReference>
<dbReference type="Proteomes" id="UP001211907">
    <property type="component" value="Unassembled WGS sequence"/>
</dbReference>
<reference evidence="1" key="1">
    <citation type="submission" date="2020-05" db="EMBL/GenBank/DDBJ databases">
        <title>Phylogenomic resolution of chytrid fungi.</title>
        <authorList>
            <person name="Stajich J.E."/>
            <person name="Amses K."/>
            <person name="Simmons R."/>
            <person name="Seto K."/>
            <person name="Myers J."/>
            <person name="Bonds A."/>
            <person name="Quandt C.A."/>
            <person name="Barry K."/>
            <person name="Liu P."/>
            <person name="Grigoriev I."/>
            <person name="Longcore J.E."/>
            <person name="James T.Y."/>
        </authorList>
    </citation>
    <scope>NUCLEOTIDE SEQUENCE</scope>
    <source>
        <strain evidence="1">JEL0513</strain>
    </source>
</reference>
<dbReference type="InterPro" id="IPR021276">
    <property type="entry name" value="DUF2855"/>
</dbReference>
<sequence>MSFLEINRKDPRIVQVCPLHLTAHPLAVNTIRVRIDKFGVSANNITYVALGDSFQYSKFFPTKDTQITHQMPVWGLATVVESKHPRVPVSVRFFGYLPAASHCDLNVERVDSTSFKVSRPQLPADRAVYNHYEFCTTDPLYNPATENAMILFRPVWFTSFYLNDYVQYHKCFGASTILVSSASSKTSFCFAQLARVSDPSVRVVALTSPRNAAWVSSLGVYTDTILYDDIPTSSLLSPHSTEENNRVVYVDVAGDFALLNRVVSALGGSQNLAKCIEVGASHYDPANTPIISEHGDNNHSSSDGPKINRELFFMPSWILKRKSEVGMTVLTKDVEKGWAMMLRDSSKWIQFREFNGNDAAKAVYLDMLEARALPDIGYIVRMDANVFDNESKL</sequence>
<evidence type="ECO:0000313" key="1">
    <source>
        <dbReference type="EMBL" id="KAJ3086892.1"/>
    </source>
</evidence>
<organism evidence="1 2">
    <name type="scientific">Physocladia obscura</name>
    <dbReference type="NCBI Taxonomy" id="109957"/>
    <lineage>
        <taxon>Eukaryota</taxon>
        <taxon>Fungi</taxon>
        <taxon>Fungi incertae sedis</taxon>
        <taxon>Chytridiomycota</taxon>
        <taxon>Chytridiomycota incertae sedis</taxon>
        <taxon>Chytridiomycetes</taxon>
        <taxon>Chytridiales</taxon>
        <taxon>Chytriomycetaceae</taxon>
        <taxon>Physocladia</taxon>
    </lineage>
</organism>
<accession>A0AAD5SP28</accession>
<evidence type="ECO:0008006" key="3">
    <source>
        <dbReference type="Google" id="ProtNLM"/>
    </source>
</evidence>